<proteinExistence type="predicted"/>
<reference evidence="1" key="1">
    <citation type="submission" date="2019-11" db="EMBL/GenBank/DDBJ databases">
        <authorList>
            <person name="Liu Y.F."/>
            <person name="Zhang G.D."/>
            <person name="Wang Y."/>
            <person name="Zhu K.F."/>
            <person name="Yang W.S."/>
            <person name="Wang Y.B."/>
            <person name="Yu H."/>
        </authorList>
    </citation>
    <scope>NUCLEOTIDE SEQUENCE</scope>
    <source>
        <strain evidence="1">YFCC 8621</strain>
    </source>
</reference>
<dbReference type="AlphaFoldDB" id="A0A6M4SSL5"/>
<name>A0A6M4SSL5_CLACD</name>
<accession>A0A6M4SSL5</accession>
<evidence type="ECO:0000313" key="1">
    <source>
        <dbReference type="EMBL" id="QJS52746.1"/>
    </source>
</evidence>
<sequence length="240" mass="28096">MYINMKYFSIERINRAVRAVREGSLTQEHVTSRVASELSRHYFGKFTIVPEQIQMGTRKRPDFVIEKFFENQSVNYWFIPHAFIEVKSLVGKNISDIVEQLHDTVLVAMDDWGYNTGHYSAFMIGIKGTKIAFYTYHNLGSLLDDYGWFNYKGFIPLNFKIPEPLFLKINESHPLKEALYQRYLRDLNFDTNHHTLAQKGVTGITNIPFPHIFDLQNNSHKEDIHNMFVYIANNTANYIT</sequence>
<gene>
    <name evidence="1" type="primary">ORF240</name>
</gene>
<reference evidence="1" key="2">
    <citation type="journal article" date="2020" name="Mitochondrial DNA Part B Resour">
        <title>Complete mitochondrial genome of Cladosporium cladosporioides YFCC 8621 isolated from a salt mine in Yunnan, southwestern China.</title>
        <authorList>
            <person name="Liu Y."/>
            <person name="Zhang G."/>
            <person name="Wang Y."/>
            <person name="Zhu K."/>
            <person name="Yang W."/>
            <person name="Wang Y."/>
            <person name="Yu H."/>
        </authorList>
    </citation>
    <scope>NUCLEOTIDE SEQUENCE</scope>
    <source>
        <strain evidence="1">YFCC 8621</strain>
    </source>
</reference>
<geneLocation type="mitochondrion" evidence="1"/>
<dbReference type="EMBL" id="MN661341">
    <property type="protein sequence ID" value="QJS52746.1"/>
    <property type="molecule type" value="Genomic_DNA"/>
</dbReference>
<organism evidence="1">
    <name type="scientific">Cladosporium cladosporioides</name>
    <dbReference type="NCBI Taxonomy" id="29917"/>
    <lineage>
        <taxon>Eukaryota</taxon>
        <taxon>Fungi</taxon>
        <taxon>Dikarya</taxon>
        <taxon>Ascomycota</taxon>
        <taxon>Pezizomycotina</taxon>
        <taxon>Dothideomycetes</taxon>
        <taxon>Dothideomycetidae</taxon>
        <taxon>Cladosporiales</taxon>
        <taxon>Cladosporiaceae</taxon>
        <taxon>Cladosporium</taxon>
    </lineage>
</organism>
<keyword evidence="1" id="KW-0496">Mitochondrion</keyword>
<protein>
    <submittedName>
        <fullName evidence="1">Uncharacterized protein</fullName>
    </submittedName>
</protein>